<reference evidence="2" key="1">
    <citation type="journal article" date="2019" name="Nat. Med.">
        <title>A library of human gut bacterial isolates paired with longitudinal multiomics data enables mechanistic microbiome research.</title>
        <authorList>
            <person name="Poyet M."/>
            <person name="Groussin M."/>
            <person name="Gibbons S.M."/>
            <person name="Avila-Pacheco J."/>
            <person name="Jiang X."/>
            <person name="Kearney S.M."/>
            <person name="Perrotta A.R."/>
            <person name="Berdy B."/>
            <person name="Zhao S."/>
            <person name="Lieberman T.D."/>
            <person name="Swanson P.K."/>
            <person name="Smith M."/>
            <person name="Roesemann S."/>
            <person name="Alexander J.E."/>
            <person name="Rich S.A."/>
            <person name="Livny J."/>
            <person name="Vlamakis H."/>
            <person name="Clish C."/>
            <person name="Bullock K."/>
            <person name="Deik A."/>
            <person name="Scott J."/>
            <person name="Pierce K.A."/>
            <person name="Xavier R.J."/>
            <person name="Alm E.J."/>
        </authorList>
    </citation>
    <scope>NUCLEOTIDE SEQUENCE</scope>
    <source>
        <strain evidence="2">BIOML-A68</strain>
    </source>
</reference>
<sequence>MNELLKITYNADQITVSARELHEFLEVTERFSAWFERMLKYGFVEGVDYLGCKVFNTLARQELQDYQITLD</sequence>
<feature type="non-terminal residue" evidence="2">
    <location>
        <position position="71"/>
    </location>
</feature>
<name>A0A641Y006_BACOV</name>
<dbReference type="EMBL" id="VWHP01000058">
    <property type="protein sequence ID" value="KAA4398255.1"/>
    <property type="molecule type" value="Genomic_DNA"/>
</dbReference>
<gene>
    <name evidence="2" type="ORF">F3C73_26295</name>
</gene>
<feature type="domain" description="AntA/AntB antirepressor" evidence="1">
    <location>
        <begin position="16"/>
        <end position="71"/>
    </location>
</feature>
<protein>
    <submittedName>
        <fullName evidence="2">Phage antirepressor Ant</fullName>
    </submittedName>
</protein>
<evidence type="ECO:0000313" key="2">
    <source>
        <dbReference type="EMBL" id="KAA4398255.1"/>
    </source>
</evidence>
<dbReference type="Pfam" id="PF08346">
    <property type="entry name" value="AntA"/>
    <property type="match status" value="1"/>
</dbReference>
<comment type="caution">
    <text evidence="2">The sequence shown here is derived from an EMBL/GenBank/DDBJ whole genome shotgun (WGS) entry which is preliminary data.</text>
</comment>
<accession>A0A641Y006</accession>
<dbReference type="InterPro" id="IPR013557">
    <property type="entry name" value="AntA/B_antirep"/>
</dbReference>
<evidence type="ECO:0000259" key="1">
    <source>
        <dbReference type="Pfam" id="PF08346"/>
    </source>
</evidence>
<dbReference type="AlphaFoldDB" id="A0A641Y006"/>
<organism evidence="2">
    <name type="scientific">Bacteroides ovatus</name>
    <dbReference type="NCBI Taxonomy" id="28116"/>
    <lineage>
        <taxon>Bacteria</taxon>
        <taxon>Pseudomonadati</taxon>
        <taxon>Bacteroidota</taxon>
        <taxon>Bacteroidia</taxon>
        <taxon>Bacteroidales</taxon>
        <taxon>Bacteroidaceae</taxon>
        <taxon>Bacteroides</taxon>
    </lineage>
</organism>
<proteinExistence type="predicted"/>